<evidence type="ECO:0000256" key="3">
    <source>
        <dbReference type="ARBA" id="ARBA00022448"/>
    </source>
</evidence>
<dbReference type="InterPro" id="IPR053952">
    <property type="entry name" value="K_trans_C"/>
</dbReference>
<keyword evidence="9 13" id="KW-0630">Potassium</keyword>
<reference evidence="18" key="1">
    <citation type="submission" date="2018-05" db="EMBL/GenBank/DDBJ databases">
        <title>Zavarzinia sp. HR-AS.</title>
        <authorList>
            <person name="Lee Y."/>
            <person name="Jeon C.O."/>
        </authorList>
    </citation>
    <scope>NUCLEOTIDE SEQUENCE [LARGE SCALE GENOMIC DNA]</scope>
    <source>
        <strain evidence="18">DSM 1231</strain>
    </source>
</reference>
<evidence type="ECO:0000256" key="11">
    <source>
        <dbReference type="ARBA" id="ARBA00023065"/>
    </source>
</evidence>
<dbReference type="RefSeq" id="WP_109920032.1">
    <property type="nucleotide sequence ID" value="NZ_QGLF01000001.1"/>
</dbReference>
<dbReference type="GO" id="GO:0015079">
    <property type="term" value="F:potassium ion transmembrane transporter activity"/>
    <property type="evidence" value="ECO:0007669"/>
    <property type="project" value="UniProtKB-UniRule"/>
</dbReference>
<feature type="transmembrane region" description="Helical" evidence="13">
    <location>
        <begin position="30"/>
        <end position="51"/>
    </location>
</feature>
<evidence type="ECO:0000256" key="4">
    <source>
        <dbReference type="ARBA" id="ARBA00022475"/>
    </source>
</evidence>
<feature type="transmembrane region" description="Helical" evidence="13">
    <location>
        <begin position="234"/>
        <end position="254"/>
    </location>
</feature>
<dbReference type="GO" id="GO:0005886">
    <property type="term" value="C:plasma membrane"/>
    <property type="evidence" value="ECO:0007669"/>
    <property type="project" value="UniProtKB-SubCell"/>
</dbReference>
<dbReference type="Proteomes" id="UP000246077">
    <property type="component" value="Unassembled WGS sequence"/>
</dbReference>
<keyword evidence="12 13" id="KW-0472">Membrane</keyword>
<dbReference type="GO" id="GO:0015293">
    <property type="term" value="F:symporter activity"/>
    <property type="evidence" value="ECO:0007669"/>
    <property type="project" value="UniProtKB-UniRule"/>
</dbReference>
<keyword evidence="5" id="KW-0997">Cell inner membrane</keyword>
<dbReference type="HAMAP" id="MF_01522">
    <property type="entry name" value="Kup"/>
    <property type="match status" value="1"/>
</dbReference>
<comment type="function">
    <text evidence="13">Transport of potassium into the cell. Likely operates as a K(+):H(+) symporter.</text>
</comment>
<comment type="subcellular location">
    <subcellularLocation>
        <location evidence="13">Cell membrane</location>
        <topology evidence="13">Multi-pass membrane protein</topology>
    </subcellularLocation>
    <subcellularLocation>
        <location evidence="1">Membrane</location>
        <topology evidence="1">Multi-pass membrane protein</topology>
    </subcellularLocation>
</comment>
<keyword evidence="7 13" id="KW-0812">Transmembrane</keyword>
<sequence length="643" mass="69502">MSNPAPAPTAGETKTSGAQVPDPTADRKRLWALVLGSVGVVYGDIGTSPLYAFREALIHTASREPVTQPMVLGVLSMILWALIIIVTTKYVILLLRADNNGEGGALSLMALARRAMAKRTGFVLGLGIIGAALFYGDAVVTPAISVLSSVEGLKLVTPIFDPYVVPITIGIIMALFLVQSRGTSKVAVFFGPIMVVWFLALAVTGASHIADEPAVFLAFNPAYAVEFLLEHKTVGIIALGSVLLAVTGAESLYADLGHFGRKPIQIAWAALVFPSLTLNYLGQGALVLSRPEALENPFFLLAPDWGLIPMVLLATMATAIAAQAVITGAFSLTRQAIQLGILPRMEIRHTSGEHAGQIYLPRVNKLMLLTVIILVLSFKSSGNLASAYGIAVTGTMVVTALLLFVVMRYRWRLPLAVALLVISPFLLIDLTFLGANLLKVLDGGWVPLVMAATLATLMATWVRGTRILAEKSRRDSLPLLDVVAMLERSHPHQVPGTAMFLTSTPNVAPVALMHNLKHNKVLHEQNVIVTIEVAQEPHIDPESRVTVQSLSPRIMLMRVFYGYMESPNLPRALAAARKLGLKYDIMSTSFFLGRRSLRPGSKGGLRLWQNRLYISLARNASDATEFFQIPSDRVIELGTQMTI</sequence>
<feature type="domain" description="K+ potassium transporter C-terminal" evidence="16">
    <location>
        <begin position="495"/>
        <end position="643"/>
    </location>
</feature>
<evidence type="ECO:0000256" key="7">
    <source>
        <dbReference type="ARBA" id="ARBA00022692"/>
    </source>
</evidence>
<dbReference type="PANTHER" id="PTHR30540:SF79">
    <property type="entry name" value="LOW AFFINITY POTASSIUM TRANSPORT SYSTEM PROTEIN KUP"/>
    <property type="match status" value="1"/>
</dbReference>
<keyword evidence="6 13" id="KW-0633">Potassium transport</keyword>
<protein>
    <recommendedName>
        <fullName evidence="13">Probable potassium transport system protein Kup</fullName>
    </recommendedName>
</protein>
<feature type="transmembrane region" description="Helical" evidence="13">
    <location>
        <begin position="384"/>
        <end position="406"/>
    </location>
</feature>
<feature type="transmembrane region" description="Helical" evidence="13">
    <location>
        <begin position="413"/>
        <end position="433"/>
    </location>
</feature>
<dbReference type="Pfam" id="PF02705">
    <property type="entry name" value="K_trans"/>
    <property type="match status" value="1"/>
</dbReference>
<dbReference type="EMBL" id="QGLF01000001">
    <property type="protein sequence ID" value="PWR24001.1"/>
    <property type="molecule type" value="Genomic_DNA"/>
</dbReference>
<feature type="transmembrane region" description="Helical" evidence="13">
    <location>
        <begin position="189"/>
        <end position="210"/>
    </location>
</feature>
<keyword evidence="18" id="KW-1185">Reference proteome</keyword>
<name>A0A317EBA6_9PROT</name>
<evidence type="ECO:0000313" key="17">
    <source>
        <dbReference type="EMBL" id="PWR24001.1"/>
    </source>
</evidence>
<accession>A0A317EBA6</accession>
<comment type="caution">
    <text evidence="17">The sequence shown here is derived from an EMBL/GenBank/DDBJ whole genome shotgun (WGS) entry which is preliminary data.</text>
</comment>
<feature type="region of interest" description="Disordered" evidence="14">
    <location>
        <begin position="1"/>
        <end position="23"/>
    </location>
</feature>
<feature type="transmembrane region" description="Helical" evidence="13">
    <location>
        <begin position="71"/>
        <end position="95"/>
    </location>
</feature>
<evidence type="ECO:0000256" key="9">
    <source>
        <dbReference type="ARBA" id="ARBA00022958"/>
    </source>
</evidence>
<evidence type="ECO:0000256" key="6">
    <source>
        <dbReference type="ARBA" id="ARBA00022538"/>
    </source>
</evidence>
<evidence type="ECO:0000256" key="1">
    <source>
        <dbReference type="ARBA" id="ARBA00004141"/>
    </source>
</evidence>
<feature type="transmembrane region" description="Helical" evidence="13">
    <location>
        <begin position="358"/>
        <end position="378"/>
    </location>
</feature>
<evidence type="ECO:0000256" key="12">
    <source>
        <dbReference type="ARBA" id="ARBA00023136"/>
    </source>
</evidence>
<keyword evidence="11 13" id="KW-0406">Ion transport</keyword>
<feature type="domain" description="K+ potassium transporter integral membrane" evidence="15">
    <location>
        <begin position="34"/>
        <end position="482"/>
    </location>
</feature>
<evidence type="ECO:0000256" key="5">
    <source>
        <dbReference type="ARBA" id="ARBA00022519"/>
    </source>
</evidence>
<keyword evidence="8 13" id="KW-0769">Symport</keyword>
<feature type="transmembrane region" description="Helical" evidence="13">
    <location>
        <begin position="308"/>
        <end position="337"/>
    </location>
</feature>
<keyword evidence="3 13" id="KW-0813">Transport</keyword>
<comment type="catalytic activity">
    <reaction evidence="13">
        <text>K(+)(in) + H(+)(in) = K(+)(out) + H(+)(out)</text>
        <dbReference type="Rhea" id="RHEA:28490"/>
        <dbReference type="ChEBI" id="CHEBI:15378"/>
        <dbReference type="ChEBI" id="CHEBI:29103"/>
    </reaction>
</comment>
<feature type="transmembrane region" description="Helical" evidence="13">
    <location>
        <begin position="266"/>
        <end position="288"/>
    </location>
</feature>
<evidence type="ECO:0000256" key="13">
    <source>
        <dbReference type="HAMAP-Rule" id="MF_01522"/>
    </source>
</evidence>
<dbReference type="AlphaFoldDB" id="A0A317EBA6"/>
<proteinExistence type="inferred from homology"/>
<organism evidence="17 18">
    <name type="scientific">Zavarzinia compransoris</name>
    <dbReference type="NCBI Taxonomy" id="1264899"/>
    <lineage>
        <taxon>Bacteria</taxon>
        <taxon>Pseudomonadati</taxon>
        <taxon>Pseudomonadota</taxon>
        <taxon>Alphaproteobacteria</taxon>
        <taxon>Rhodospirillales</taxon>
        <taxon>Zavarziniaceae</taxon>
        <taxon>Zavarzinia</taxon>
    </lineage>
</organism>
<keyword evidence="4 13" id="KW-1003">Cell membrane</keyword>
<gene>
    <name evidence="17" type="primary">trkD</name>
    <name evidence="13" type="synonym">kup</name>
    <name evidence="17" type="ORF">DKG75_05520</name>
</gene>
<evidence type="ECO:0000313" key="18">
    <source>
        <dbReference type="Proteomes" id="UP000246077"/>
    </source>
</evidence>
<evidence type="ECO:0000256" key="8">
    <source>
        <dbReference type="ARBA" id="ARBA00022847"/>
    </source>
</evidence>
<evidence type="ECO:0000256" key="14">
    <source>
        <dbReference type="SAM" id="MobiDB-lite"/>
    </source>
</evidence>
<feature type="transmembrane region" description="Helical" evidence="13">
    <location>
        <begin position="155"/>
        <end position="177"/>
    </location>
</feature>
<dbReference type="InterPro" id="IPR053951">
    <property type="entry name" value="K_trans_N"/>
</dbReference>
<evidence type="ECO:0000259" key="15">
    <source>
        <dbReference type="Pfam" id="PF02705"/>
    </source>
</evidence>
<comment type="similarity">
    <text evidence="2 13">Belongs to the HAK/KUP transporter (TC 2.A.72) family.</text>
</comment>
<evidence type="ECO:0000256" key="10">
    <source>
        <dbReference type="ARBA" id="ARBA00022989"/>
    </source>
</evidence>
<dbReference type="OrthoDB" id="9805577at2"/>
<dbReference type="InterPro" id="IPR003855">
    <property type="entry name" value="K+_transporter"/>
</dbReference>
<feature type="transmembrane region" description="Helical" evidence="13">
    <location>
        <begin position="445"/>
        <end position="464"/>
    </location>
</feature>
<keyword evidence="10 13" id="KW-1133">Transmembrane helix</keyword>
<evidence type="ECO:0000259" key="16">
    <source>
        <dbReference type="Pfam" id="PF22776"/>
    </source>
</evidence>
<dbReference type="Pfam" id="PF22776">
    <property type="entry name" value="K_trans_C"/>
    <property type="match status" value="1"/>
</dbReference>
<evidence type="ECO:0000256" key="2">
    <source>
        <dbReference type="ARBA" id="ARBA00007019"/>
    </source>
</evidence>
<feature type="transmembrane region" description="Helical" evidence="13">
    <location>
        <begin position="116"/>
        <end position="135"/>
    </location>
</feature>
<dbReference type="PANTHER" id="PTHR30540">
    <property type="entry name" value="OSMOTIC STRESS POTASSIUM TRANSPORTER"/>
    <property type="match status" value="1"/>
</dbReference>
<dbReference type="InterPro" id="IPR023051">
    <property type="entry name" value="Kup"/>
</dbReference>